<gene>
    <name evidence="2" type="ORF">S12H4_62310</name>
</gene>
<keyword evidence="1" id="KW-0812">Transmembrane</keyword>
<reference evidence="2" key="1">
    <citation type="journal article" date="2014" name="Front. Microbiol.">
        <title>High frequency of phylogenetically diverse reductive dehalogenase-homologous genes in deep subseafloor sedimentary metagenomes.</title>
        <authorList>
            <person name="Kawai M."/>
            <person name="Futagami T."/>
            <person name="Toyoda A."/>
            <person name="Takaki Y."/>
            <person name="Nishi S."/>
            <person name="Hori S."/>
            <person name="Arai W."/>
            <person name="Tsubouchi T."/>
            <person name="Morono Y."/>
            <person name="Uchiyama I."/>
            <person name="Ito T."/>
            <person name="Fujiyama A."/>
            <person name="Inagaki F."/>
            <person name="Takami H."/>
        </authorList>
    </citation>
    <scope>NUCLEOTIDE SEQUENCE</scope>
    <source>
        <strain evidence="2">Expedition CK06-06</strain>
    </source>
</reference>
<proteinExistence type="predicted"/>
<accession>X1UJP6</accession>
<evidence type="ECO:0000313" key="2">
    <source>
        <dbReference type="EMBL" id="GAJ17744.1"/>
    </source>
</evidence>
<protein>
    <submittedName>
        <fullName evidence="2">Uncharacterized protein</fullName>
    </submittedName>
</protein>
<comment type="caution">
    <text evidence="2">The sequence shown here is derived from an EMBL/GenBank/DDBJ whole genome shotgun (WGS) entry which is preliminary data.</text>
</comment>
<dbReference type="EMBL" id="BARW01041741">
    <property type="protein sequence ID" value="GAJ17744.1"/>
    <property type="molecule type" value="Genomic_DNA"/>
</dbReference>
<feature type="non-terminal residue" evidence="2">
    <location>
        <position position="51"/>
    </location>
</feature>
<name>X1UJP6_9ZZZZ</name>
<keyword evidence="1" id="KW-1133">Transmembrane helix</keyword>
<sequence length="51" mass="5847">MGEIVKREEEDVFDFPISNMMMVLFGVLALVMVFRTTPLVQNVSAYYSSQL</sequence>
<keyword evidence="1" id="KW-0472">Membrane</keyword>
<dbReference type="AlphaFoldDB" id="X1UJP6"/>
<evidence type="ECO:0000256" key="1">
    <source>
        <dbReference type="SAM" id="Phobius"/>
    </source>
</evidence>
<feature type="transmembrane region" description="Helical" evidence="1">
    <location>
        <begin position="12"/>
        <end position="34"/>
    </location>
</feature>
<organism evidence="2">
    <name type="scientific">marine sediment metagenome</name>
    <dbReference type="NCBI Taxonomy" id="412755"/>
    <lineage>
        <taxon>unclassified sequences</taxon>
        <taxon>metagenomes</taxon>
        <taxon>ecological metagenomes</taxon>
    </lineage>
</organism>